<evidence type="ECO:0000313" key="3">
    <source>
        <dbReference type="Proteomes" id="UP000026915"/>
    </source>
</evidence>
<feature type="region of interest" description="Disordered" evidence="1">
    <location>
        <begin position="57"/>
        <end position="85"/>
    </location>
</feature>
<evidence type="ECO:0000313" key="2">
    <source>
        <dbReference type="EMBL" id="EOY20278.1"/>
    </source>
</evidence>
<organism evidence="2 3">
    <name type="scientific">Theobroma cacao</name>
    <name type="common">Cacao</name>
    <name type="synonym">Cocoa</name>
    <dbReference type="NCBI Taxonomy" id="3641"/>
    <lineage>
        <taxon>Eukaryota</taxon>
        <taxon>Viridiplantae</taxon>
        <taxon>Streptophyta</taxon>
        <taxon>Embryophyta</taxon>
        <taxon>Tracheophyta</taxon>
        <taxon>Spermatophyta</taxon>
        <taxon>Magnoliopsida</taxon>
        <taxon>eudicotyledons</taxon>
        <taxon>Gunneridae</taxon>
        <taxon>Pentapetalae</taxon>
        <taxon>rosids</taxon>
        <taxon>malvids</taxon>
        <taxon>Malvales</taxon>
        <taxon>Malvaceae</taxon>
        <taxon>Byttnerioideae</taxon>
        <taxon>Theobroma</taxon>
    </lineage>
</organism>
<name>S1RTK4_THECC</name>
<dbReference type="Gramene" id="EOY20278">
    <property type="protein sequence ID" value="EOY20278"/>
    <property type="gene ID" value="TCM_045675"/>
</dbReference>
<dbReference type="HOGENOM" id="CLU_172161_0_0_1"/>
<proteinExistence type="predicted"/>
<reference evidence="2 3" key="1">
    <citation type="journal article" date="2013" name="Genome Biol.">
        <title>The genome sequence of the most widely cultivated cacao type and its use to identify candidate genes regulating pod color.</title>
        <authorList>
            <person name="Motamayor J.C."/>
            <person name="Mockaitis K."/>
            <person name="Schmutz J."/>
            <person name="Haiminen N."/>
            <person name="Iii D.L."/>
            <person name="Cornejo O."/>
            <person name="Findley S.D."/>
            <person name="Zheng P."/>
            <person name="Utro F."/>
            <person name="Royaert S."/>
            <person name="Saski C."/>
            <person name="Jenkins J."/>
            <person name="Podicheti R."/>
            <person name="Zhao M."/>
            <person name="Scheffler B.E."/>
            <person name="Stack J.C."/>
            <person name="Feltus F.A."/>
            <person name="Mustiga G.M."/>
            <person name="Amores F."/>
            <person name="Phillips W."/>
            <person name="Marelli J.P."/>
            <person name="May G.D."/>
            <person name="Shapiro H."/>
            <person name="Ma J."/>
            <person name="Bustamante C.D."/>
            <person name="Schnell R.J."/>
            <person name="Main D."/>
            <person name="Gilbert D."/>
            <person name="Parida L."/>
            <person name="Kuhn D.N."/>
        </authorList>
    </citation>
    <scope>NUCLEOTIDE SEQUENCE [LARGE SCALE GENOMIC DNA]</scope>
    <source>
        <strain evidence="3">cv. Matina 1-6</strain>
    </source>
</reference>
<dbReference type="InParanoid" id="S1RTK4"/>
<gene>
    <name evidence="2" type="ORF">TCM_045675</name>
</gene>
<evidence type="ECO:0000256" key="1">
    <source>
        <dbReference type="SAM" id="MobiDB-lite"/>
    </source>
</evidence>
<keyword evidence="3" id="KW-1185">Reference proteome</keyword>
<sequence length="85" mass="9732">MMIRSKEKMKEAIAREGYYPRKVSTVRNFSPGCGRGAALVYREECIRIQQAWIKDKMGKSQEMEKDLEEDSSICPDQGNNDPSNT</sequence>
<dbReference type="Proteomes" id="UP000026915">
    <property type="component" value="Unassembled WGS sequence"/>
</dbReference>
<protein>
    <submittedName>
        <fullName evidence="2">Uncharacterized protein</fullName>
    </submittedName>
</protein>
<accession>S1RTK4</accession>
<dbReference type="AlphaFoldDB" id="S1RTK4"/>
<dbReference type="EMBL" id="KE133014">
    <property type="protein sequence ID" value="EOY20278.1"/>
    <property type="molecule type" value="Genomic_DNA"/>
</dbReference>